<dbReference type="Proteomes" id="UP000799118">
    <property type="component" value="Unassembled WGS sequence"/>
</dbReference>
<evidence type="ECO:0000313" key="3">
    <source>
        <dbReference type="EMBL" id="KAE9404783.1"/>
    </source>
</evidence>
<evidence type="ECO:0000256" key="2">
    <source>
        <dbReference type="SAM" id="Phobius"/>
    </source>
</evidence>
<keyword evidence="4" id="KW-1185">Reference proteome</keyword>
<keyword evidence="2" id="KW-1133">Transmembrane helix</keyword>
<feature type="transmembrane region" description="Helical" evidence="2">
    <location>
        <begin position="6"/>
        <end position="28"/>
    </location>
</feature>
<reference evidence="3" key="1">
    <citation type="journal article" date="2019" name="Environ. Microbiol.">
        <title>Fungal ecological strategies reflected in gene transcription - a case study of two litter decomposers.</title>
        <authorList>
            <person name="Barbi F."/>
            <person name="Kohler A."/>
            <person name="Barry K."/>
            <person name="Baskaran P."/>
            <person name="Daum C."/>
            <person name="Fauchery L."/>
            <person name="Ihrmark K."/>
            <person name="Kuo A."/>
            <person name="LaButti K."/>
            <person name="Lipzen A."/>
            <person name="Morin E."/>
            <person name="Grigoriev I.V."/>
            <person name="Henrissat B."/>
            <person name="Lindahl B."/>
            <person name="Martin F."/>
        </authorList>
    </citation>
    <scope>NUCLEOTIDE SEQUENCE</scope>
    <source>
        <strain evidence="3">JB14</strain>
    </source>
</reference>
<sequence>MGFSPAAYTLWSILACLFEGFLVFHLYFYDKFQCLKWGAGRQPGAFKRVMTYSYLATVPLLMVFVLALAVLSYGQGYVMLPNRQVLPLPFNSWTPRATSWLLPIFFVLSAGWALELVTHLEELTFWLFLIHQGPHKRNWFESWEFRVWYLGSVVAILGMPLTVIIKRHDLDMCFAWVFLAGSAAGLATTLCFIYVLIRFPAFIRRVKLEGAEPEVVVRLTIFYQLNITRIIFRFLFHFPLLILALDTVRGPHEVVSNSAASDLLCMFGGIGCFVSSAITLFIFFPRSITRETGYRVKISSTPSIANIAQPSALPDYHRERRHISHPKPITPTVSVQMHYPEEYVEDDALDTLPHEGEATPQYESDPESNYVDSSTVQGRSWIAEINGDATAWEMSDEGIANRSRRSRHRSRSRHGHDIEEQPSIGDGMNKYGARKGKGSDTGVVVIPHIPRVPPPPSRPMSTDGSSASRPSSFIHPYVSGAKHMVSH</sequence>
<feature type="region of interest" description="Disordered" evidence="1">
    <location>
        <begin position="396"/>
        <end position="487"/>
    </location>
</feature>
<evidence type="ECO:0000256" key="1">
    <source>
        <dbReference type="SAM" id="MobiDB-lite"/>
    </source>
</evidence>
<feature type="transmembrane region" description="Helical" evidence="2">
    <location>
        <begin position="49"/>
        <end position="73"/>
    </location>
</feature>
<proteinExistence type="predicted"/>
<feature type="compositionally biased region" description="Basic residues" evidence="1">
    <location>
        <begin position="402"/>
        <end position="414"/>
    </location>
</feature>
<feature type="compositionally biased region" description="Polar residues" evidence="1">
    <location>
        <begin position="460"/>
        <end position="471"/>
    </location>
</feature>
<name>A0A6A4I4C0_9AGAR</name>
<organism evidence="3 4">
    <name type="scientific">Gymnopus androsaceus JB14</name>
    <dbReference type="NCBI Taxonomy" id="1447944"/>
    <lineage>
        <taxon>Eukaryota</taxon>
        <taxon>Fungi</taxon>
        <taxon>Dikarya</taxon>
        <taxon>Basidiomycota</taxon>
        <taxon>Agaricomycotina</taxon>
        <taxon>Agaricomycetes</taxon>
        <taxon>Agaricomycetidae</taxon>
        <taxon>Agaricales</taxon>
        <taxon>Marasmiineae</taxon>
        <taxon>Omphalotaceae</taxon>
        <taxon>Gymnopus</taxon>
    </lineage>
</organism>
<gene>
    <name evidence="3" type="ORF">BT96DRAFT_813141</name>
</gene>
<keyword evidence="2" id="KW-0812">Transmembrane</keyword>
<accession>A0A6A4I4C0</accession>
<feature type="transmembrane region" description="Helical" evidence="2">
    <location>
        <begin position="230"/>
        <end position="248"/>
    </location>
</feature>
<dbReference type="AlphaFoldDB" id="A0A6A4I4C0"/>
<feature type="transmembrane region" description="Helical" evidence="2">
    <location>
        <begin position="147"/>
        <end position="165"/>
    </location>
</feature>
<feature type="region of interest" description="Disordered" evidence="1">
    <location>
        <begin position="353"/>
        <end position="375"/>
    </location>
</feature>
<feature type="transmembrane region" description="Helical" evidence="2">
    <location>
        <begin position="177"/>
        <end position="197"/>
    </location>
</feature>
<dbReference type="OrthoDB" id="2384193at2759"/>
<keyword evidence="2" id="KW-0472">Membrane</keyword>
<evidence type="ECO:0000313" key="4">
    <source>
        <dbReference type="Proteomes" id="UP000799118"/>
    </source>
</evidence>
<feature type="transmembrane region" description="Helical" evidence="2">
    <location>
        <begin position="260"/>
        <end position="284"/>
    </location>
</feature>
<protein>
    <submittedName>
        <fullName evidence="3">Uncharacterized protein</fullName>
    </submittedName>
</protein>
<dbReference type="EMBL" id="ML769414">
    <property type="protein sequence ID" value="KAE9404783.1"/>
    <property type="molecule type" value="Genomic_DNA"/>
</dbReference>